<feature type="chain" id="PRO_5014408721" description="Hydroxyproline-rich glycoprotein family protein" evidence="2">
    <location>
        <begin position="31"/>
        <end position="86"/>
    </location>
</feature>
<accession>A0A2K3MHC5</accession>
<sequence>MAYIGLQTTIFPFVILAILLSRSNTMVVGACNLLDSNIPQLPKFDFPPLPKPELPMIPELPKPELPKVPEFPKPELGKNEFESECD</sequence>
<evidence type="ECO:0008006" key="5">
    <source>
        <dbReference type="Google" id="ProtNLM"/>
    </source>
</evidence>
<feature type="compositionally biased region" description="Basic and acidic residues" evidence="1">
    <location>
        <begin position="61"/>
        <end position="86"/>
    </location>
</feature>
<name>A0A2K3MHC5_TRIPR</name>
<evidence type="ECO:0000313" key="4">
    <source>
        <dbReference type="Proteomes" id="UP000236291"/>
    </source>
</evidence>
<reference evidence="3 4" key="1">
    <citation type="journal article" date="2014" name="Am. J. Bot.">
        <title>Genome assembly and annotation for red clover (Trifolium pratense; Fabaceae).</title>
        <authorList>
            <person name="Istvanek J."/>
            <person name="Jaros M."/>
            <person name="Krenek A."/>
            <person name="Repkova J."/>
        </authorList>
    </citation>
    <scope>NUCLEOTIDE SEQUENCE [LARGE SCALE GENOMIC DNA]</scope>
    <source>
        <strain evidence="4">cv. Tatra</strain>
        <tissue evidence="3">Young leaves</tissue>
    </source>
</reference>
<protein>
    <recommendedName>
        <fullName evidence="5">Hydroxyproline-rich glycoprotein family protein</fullName>
    </recommendedName>
</protein>
<dbReference type="AlphaFoldDB" id="A0A2K3MHC5"/>
<feature type="signal peptide" evidence="2">
    <location>
        <begin position="1"/>
        <end position="30"/>
    </location>
</feature>
<gene>
    <name evidence="3" type="ORF">L195_g046294</name>
</gene>
<comment type="caution">
    <text evidence="3">The sequence shown here is derived from an EMBL/GenBank/DDBJ whole genome shotgun (WGS) entry which is preliminary data.</text>
</comment>
<dbReference type="EMBL" id="ASHM01061992">
    <property type="protein sequence ID" value="PNX90171.1"/>
    <property type="molecule type" value="Genomic_DNA"/>
</dbReference>
<dbReference type="Proteomes" id="UP000236291">
    <property type="component" value="Unassembled WGS sequence"/>
</dbReference>
<evidence type="ECO:0000256" key="2">
    <source>
        <dbReference type="SAM" id="SignalP"/>
    </source>
</evidence>
<keyword evidence="2" id="KW-0732">Signal</keyword>
<feature type="region of interest" description="Disordered" evidence="1">
    <location>
        <begin position="55"/>
        <end position="86"/>
    </location>
</feature>
<proteinExistence type="predicted"/>
<evidence type="ECO:0000313" key="3">
    <source>
        <dbReference type="EMBL" id="PNX90171.1"/>
    </source>
</evidence>
<evidence type="ECO:0000256" key="1">
    <source>
        <dbReference type="SAM" id="MobiDB-lite"/>
    </source>
</evidence>
<organism evidence="3 4">
    <name type="scientific">Trifolium pratense</name>
    <name type="common">Red clover</name>
    <dbReference type="NCBI Taxonomy" id="57577"/>
    <lineage>
        <taxon>Eukaryota</taxon>
        <taxon>Viridiplantae</taxon>
        <taxon>Streptophyta</taxon>
        <taxon>Embryophyta</taxon>
        <taxon>Tracheophyta</taxon>
        <taxon>Spermatophyta</taxon>
        <taxon>Magnoliopsida</taxon>
        <taxon>eudicotyledons</taxon>
        <taxon>Gunneridae</taxon>
        <taxon>Pentapetalae</taxon>
        <taxon>rosids</taxon>
        <taxon>fabids</taxon>
        <taxon>Fabales</taxon>
        <taxon>Fabaceae</taxon>
        <taxon>Papilionoideae</taxon>
        <taxon>50 kb inversion clade</taxon>
        <taxon>NPAAA clade</taxon>
        <taxon>Hologalegina</taxon>
        <taxon>IRL clade</taxon>
        <taxon>Trifolieae</taxon>
        <taxon>Trifolium</taxon>
    </lineage>
</organism>
<reference evidence="3 4" key="2">
    <citation type="journal article" date="2017" name="Front. Plant Sci.">
        <title>Gene Classification and Mining of Molecular Markers Useful in Red Clover (Trifolium pratense) Breeding.</title>
        <authorList>
            <person name="Istvanek J."/>
            <person name="Dluhosova J."/>
            <person name="Dluhos P."/>
            <person name="Patkova L."/>
            <person name="Nedelnik J."/>
            <person name="Repkova J."/>
        </authorList>
    </citation>
    <scope>NUCLEOTIDE SEQUENCE [LARGE SCALE GENOMIC DNA]</scope>
    <source>
        <strain evidence="4">cv. Tatra</strain>
        <tissue evidence="3">Young leaves</tissue>
    </source>
</reference>
<dbReference type="OrthoDB" id="10637958at2759"/>